<dbReference type="PROSITE" id="PS00061">
    <property type="entry name" value="ADH_SHORT"/>
    <property type="match status" value="1"/>
</dbReference>
<proteinExistence type="inferred from homology"/>
<comment type="caution">
    <text evidence="6">The sequence shown here is derived from an EMBL/GenBank/DDBJ whole genome shotgun (WGS) entry which is preliminary data.</text>
</comment>
<comment type="similarity">
    <text evidence="1 3">Belongs to the short-chain dehydrogenases/reductases (SDR) family.</text>
</comment>
<dbReference type="SUPFAM" id="SSF51735">
    <property type="entry name" value="NAD(P)-binding Rossmann-fold domains"/>
    <property type="match status" value="1"/>
</dbReference>
<dbReference type="InterPro" id="IPR036291">
    <property type="entry name" value="NAD(P)-bd_dom_sf"/>
</dbReference>
<dbReference type="Gene3D" id="3.40.50.720">
    <property type="entry name" value="NAD(P)-binding Rossmann-like Domain"/>
    <property type="match status" value="1"/>
</dbReference>
<dbReference type="Pfam" id="PF00106">
    <property type="entry name" value="adh_short"/>
    <property type="match status" value="1"/>
</dbReference>
<evidence type="ECO:0000256" key="4">
    <source>
        <dbReference type="SAM" id="Phobius"/>
    </source>
</evidence>
<dbReference type="PANTHER" id="PTHR43391:SF82">
    <property type="entry name" value="OXIDOREDUCTASE SADH-RELATED"/>
    <property type="match status" value="1"/>
</dbReference>
<evidence type="ECO:0000256" key="1">
    <source>
        <dbReference type="ARBA" id="ARBA00006484"/>
    </source>
</evidence>
<organism evidence="6 7">
    <name type="scientific">Pseudomonas asuensis</name>
    <dbReference type="NCBI Taxonomy" id="1825787"/>
    <lineage>
        <taxon>Bacteria</taxon>
        <taxon>Pseudomonadati</taxon>
        <taxon>Pseudomonadota</taxon>
        <taxon>Gammaproteobacteria</taxon>
        <taxon>Pseudomonadales</taxon>
        <taxon>Pseudomonadaceae</taxon>
        <taxon>Pseudomonas</taxon>
    </lineage>
</organism>
<dbReference type="EMBL" id="BMNW01000004">
    <property type="protein sequence ID" value="GGM10152.1"/>
    <property type="molecule type" value="Genomic_DNA"/>
</dbReference>
<keyword evidence="4" id="KW-1133">Transmembrane helix</keyword>
<keyword evidence="7" id="KW-1185">Reference proteome</keyword>
<dbReference type="PRINTS" id="PR00080">
    <property type="entry name" value="SDRFAMILY"/>
</dbReference>
<dbReference type="InterPro" id="IPR002347">
    <property type="entry name" value="SDR_fam"/>
</dbReference>
<evidence type="ECO:0000259" key="5">
    <source>
        <dbReference type="SMART" id="SM00822"/>
    </source>
</evidence>
<dbReference type="PRINTS" id="PR00081">
    <property type="entry name" value="GDHRDH"/>
</dbReference>
<evidence type="ECO:0000313" key="6">
    <source>
        <dbReference type="EMBL" id="GGM10152.1"/>
    </source>
</evidence>
<keyword evidence="4" id="KW-0472">Membrane</keyword>
<keyword evidence="4" id="KW-0812">Transmembrane</keyword>
<dbReference type="PANTHER" id="PTHR43391">
    <property type="entry name" value="RETINOL DEHYDROGENASE-RELATED"/>
    <property type="match status" value="1"/>
</dbReference>
<dbReference type="RefSeq" id="WP_188866121.1">
    <property type="nucleotide sequence ID" value="NZ_BMNW01000004.1"/>
</dbReference>
<name>A0ABQ2GRS8_9PSED</name>
<feature type="domain" description="Ketoreductase" evidence="5">
    <location>
        <begin position="11"/>
        <end position="149"/>
    </location>
</feature>
<protein>
    <submittedName>
        <fullName evidence="6">Short-chain dehydrogenase</fullName>
    </submittedName>
</protein>
<gene>
    <name evidence="6" type="ORF">GCM10009425_21480</name>
</gene>
<dbReference type="InterPro" id="IPR057326">
    <property type="entry name" value="KR_dom"/>
</dbReference>
<reference evidence="7" key="1">
    <citation type="journal article" date="2019" name="Int. J. Syst. Evol. Microbiol.">
        <title>The Global Catalogue of Microorganisms (GCM) 10K type strain sequencing project: providing services to taxonomists for standard genome sequencing and annotation.</title>
        <authorList>
            <consortium name="The Broad Institute Genomics Platform"/>
            <consortium name="The Broad Institute Genome Sequencing Center for Infectious Disease"/>
            <person name="Wu L."/>
            <person name="Ma J."/>
        </authorList>
    </citation>
    <scope>NUCLEOTIDE SEQUENCE [LARGE SCALE GENOMIC DNA]</scope>
    <source>
        <strain evidence="7">JCM 13501</strain>
    </source>
</reference>
<dbReference type="InterPro" id="IPR020904">
    <property type="entry name" value="Sc_DH/Rdtase_CS"/>
</dbReference>
<accession>A0ABQ2GRS8</accession>
<keyword evidence="2" id="KW-0560">Oxidoreductase</keyword>
<dbReference type="Proteomes" id="UP000616499">
    <property type="component" value="Unassembled WGS sequence"/>
</dbReference>
<evidence type="ECO:0000256" key="2">
    <source>
        <dbReference type="ARBA" id="ARBA00023002"/>
    </source>
</evidence>
<evidence type="ECO:0000256" key="3">
    <source>
        <dbReference type="RuleBase" id="RU000363"/>
    </source>
</evidence>
<dbReference type="NCBIfam" id="NF005495">
    <property type="entry name" value="PRK07109.1"/>
    <property type="match status" value="1"/>
</dbReference>
<evidence type="ECO:0000313" key="7">
    <source>
        <dbReference type="Proteomes" id="UP000616499"/>
    </source>
</evidence>
<dbReference type="SMART" id="SM00822">
    <property type="entry name" value="PKS_KR"/>
    <property type="match status" value="1"/>
</dbReference>
<feature type="transmembrane region" description="Helical" evidence="4">
    <location>
        <begin position="316"/>
        <end position="333"/>
    </location>
</feature>
<sequence>MNVRLKPLNEQVIVITGASSGIGLATARMAAQQGARLVLAARNEEALQDIEHNLGGASGTVVTVVADVSQREELQKVADKALEAFGGFDTWINNAATSVWGTVEEVSDEDCRQLFETNFWGTVYGSKIAAAHLRERGGSIINIGSLESAAPLPYHSMYSASKHAIKAMTDVLRVELRKEKAPVSVTLVRPASINTLFNDHAKNYLSSAPVLPPPVYTPETVARAILKAAVHPQRDVFVGSPAKVMTKIAQNFPRLYDVISEKLLSNAIPSGRPDNNREGEMYSADYTPGNYGQASGRNPGPKMQHSLYTQASQHPIASTALAVLGGLVIGALVKGRRR</sequence>